<comment type="similarity">
    <text evidence="3">Belongs to the short-chain dehydrogenases/reductases (SDR) family.</text>
</comment>
<dbReference type="OrthoDB" id="8959630at2759"/>
<evidence type="ECO:0000256" key="6">
    <source>
        <dbReference type="ARBA" id="ARBA00022473"/>
    </source>
</evidence>
<sequence length="628" mass="69006">MHISRVGISKLCFLLSLAFCAFLLLLIPTLQPQQRHSELPQPRPNTRTTGGRTGTASRHSSHTVAIPLQRPATRDGSAAPRGRTGEPKKPDTSAVRKAQSTSKRNNPPNWSNDRYPTGPIRPHPGDKLELKDIFIAVKTTRKYHKSRLELLFQTWVSQAKKQTFIFTDGEDKELRSRAGDNVINTNCSAAHTRQALCCKMSVEYDKFIESQKKWFCHVDDDNYVILPSLLLLLSSYSHTQDVYLGRPSLDHPIEAAERVKSDGSTSVKFWFATGGAGFCISRGLALKMSPWASLGNFISTAEKIRLPDDCTIGYIIEALLEVPMTHTRLFHSHLENLQRLPSETVLRQVTLSYGGYENRRNVVSIGGAFSLAEDPSRFKTVHCLLYPETNCDRRADNVAAGCSRMEITFAGKRAIVTGAGKGIGRATALALARSGAEVTAVTRTQADLDSLLKECPSIRPLCVDLSDWEATEAAFKDLGPMDLLVNNAACAPLQPFLEITPDQFDICFNVNVKGALHVAQIVARGMKARGCVYCATKAALDMLTKVMALELGPYQIRVNAVNPTVVMTKMGILNWSDPEKARAMKSKIPLGKFAEVEDVVNSILFLLSDKSAMTNGVTLPVDGGFLAC</sequence>
<feature type="compositionally biased region" description="Polar residues" evidence="22">
    <location>
        <begin position="98"/>
        <end position="114"/>
    </location>
</feature>
<keyword evidence="26" id="KW-1185">Reference proteome</keyword>
<dbReference type="GO" id="GO:0050038">
    <property type="term" value="F:L-xylulose reductase (NADPH) activity"/>
    <property type="evidence" value="ECO:0007669"/>
    <property type="project" value="TreeGrafter"/>
</dbReference>
<dbReference type="GO" id="GO:0006006">
    <property type="term" value="P:glucose metabolic process"/>
    <property type="evidence" value="ECO:0007669"/>
    <property type="project" value="TreeGrafter"/>
</dbReference>
<dbReference type="GO" id="GO:0000139">
    <property type="term" value="C:Golgi membrane"/>
    <property type="evidence" value="ECO:0007669"/>
    <property type="project" value="UniProtKB-SubCell"/>
</dbReference>
<comment type="cofactor">
    <cofactor evidence="1">
        <name>Mn(2+)</name>
        <dbReference type="ChEBI" id="CHEBI:29035"/>
    </cofactor>
</comment>
<dbReference type="InterPro" id="IPR036291">
    <property type="entry name" value="NAD(P)-bd_dom_sf"/>
</dbReference>
<evidence type="ECO:0000256" key="17">
    <source>
        <dbReference type="ARBA" id="ARBA00023180"/>
    </source>
</evidence>
<keyword evidence="23" id="KW-0732">Signal</keyword>
<evidence type="ECO:0000256" key="12">
    <source>
        <dbReference type="ARBA" id="ARBA00022968"/>
    </source>
</evidence>
<dbReference type="PRINTS" id="PR00080">
    <property type="entry name" value="SDRFAMILY"/>
</dbReference>
<dbReference type="GO" id="GO:0033829">
    <property type="term" value="F:O-fucosylpeptide 3-beta-N-acetylglucosaminyltransferase activity"/>
    <property type="evidence" value="ECO:0007669"/>
    <property type="project" value="UniProtKB-EC"/>
</dbReference>
<protein>
    <recommendedName>
        <fullName evidence="19">O-fucosylpeptide 3-beta-N-acetylglucosaminyltransferase</fullName>
        <ecNumber evidence="5">2.4.1.222</ecNumber>
    </recommendedName>
    <alternativeName>
        <fullName evidence="19">O-fucosylpeptide 3-beta-N-acetylglucosaminyltransferase</fullName>
    </alternativeName>
</protein>
<dbReference type="GO" id="GO:0046872">
    <property type="term" value="F:metal ion binding"/>
    <property type="evidence" value="ECO:0007669"/>
    <property type="project" value="UniProtKB-KW"/>
</dbReference>
<dbReference type="CDD" id="cd05351">
    <property type="entry name" value="XR_like_SDR_c"/>
    <property type="match status" value="1"/>
</dbReference>
<gene>
    <name evidence="25" type="ORF">AGOR_G00096890</name>
</gene>
<evidence type="ECO:0000256" key="18">
    <source>
        <dbReference type="ARBA" id="ARBA00023211"/>
    </source>
</evidence>
<dbReference type="Pfam" id="PF02434">
    <property type="entry name" value="Fringe"/>
    <property type="match status" value="1"/>
</dbReference>
<evidence type="ECO:0000256" key="8">
    <source>
        <dbReference type="ARBA" id="ARBA00022679"/>
    </source>
</evidence>
<keyword evidence="10" id="KW-0479">Metal-binding</keyword>
<evidence type="ECO:0000256" key="13">
    <source>
        <dbReference type="ARBA" id="ARBA00022989"/>
    </source>
</evidence>
<evidence type="ECO:0000256" key="3">
    <source>
        <dbReference type="ARBA" id="ARBA00006484"/>
    </source>
</evidence>
<keyword evidence="14" id="KW-0333">Golgi apparatus</keyword>
<dbReference type="PANTHER" id="PTHR44252:SF3">
    <property type="entry name" value="D-ERYTHRULOSE REDUCTASE-RELATED"/>
    <property type="match status" value="1"/>
</dbReference>
<evidence type="ECO:0000256" key="20">
    <source>
        <dbReference type="ARBA" id="ARBA00047713"/>
    </source>
</evidence>
<evidence type="ECO:0000256" key="4">
    <source>
        <dbReference type="ARBA" id="ARBA00008661"/>
    </source>
</evidence>
<evidence type="ECO:0000256" key="2">
    <source>
        <dbReference type="ARBA" id="ARBA00004323"/>
    </source>
</evidence>
<comment type="catalytic activity">
    <reaction evidence="20">
        <text>3-O-(alpha-L-fucosyl)-L-seryl-[EGF-like domain protein] + UDP-N-acetyl-alpha-D-glucosamine = 3-O-(N-acetyl-beta-D-glucosaminyl-(1-&gt;3)-alpha-L-fucosyl)-L-seryl-[EGF-like domain protein] + UDP + H(+)</text>
        <dbReference type="Rhea" id="RHEA:70511"/>
        <dbReference type="Rhea" id="RHEA-COMP:17919"/>
        <dbReference type="Rhea" id="RHEA-COMP:17920"/>
        <dbReference type="ChEBI" id="CHEBI:15378"/>
        <dbReference type="ChEBI" id="CHEBI:57705"/>
        <dbReference type="ChEBI" id="CHEBI:58223"/>
        <dbReference type="ChEBI" id="CHEBI:189632"/>
        <dbReference type="ChEBI" id="CHEBI:189633"/>
        <dbReference type="EC" id="2.4.1.222"/>
    </reaction>
</comment>
<reference evidence="25" key="1">
    <citation type="submission" date="2021-01" db="EMBL/GenBank/DDBJ databases">
        <authorList>
            <person name="Zahm M."/>
            <person name="Roques C."/>
            <person name="Cabau C."/>
            <person name="Klopp C."/>
            <person name="Donnadieu C."/>
            <person name="Jouanno E."/>
            <person name="Lampietro C."/>
            <person name="Louis A."/>
            <person name="Herpin A."/>
            <person name="Echchiki A."/>
            <person name="Berthelot C."/>
            <person name="Parey E."/>
            <person name="Roest-Crollius H."/>
            <person name="Braasch I."/>
            <person name="Postlethwait J."/>
            <person name="Bobe J."/>
            <person name="Montfort J."/>
            <person name="Bouchez O."/>
            <person name="Begum T."/>
            <person name="Mejri S."/>
            <person name="Adams A."/>
            <person name="Chen W.-J."/>
            <person name="Guiguen Y."/>
        </authorList>
    </citation>
    <scope>NUCLEOTIDE SEQUENCE</scope>
    <source>
        <tissue evidence="25">Blood</tissue>
    </source>
</reference>
<evidence type="ECO:0000256" key="9">
    <source>
        <dbReference type="ARBA" id="ARBA00022692"/>
    </source>
</evidence>
<keyword evidence="16" id="KW-1015">Disulfide bond</keyword>
<evidence type="ECO:0000256" key="22">
    <source>
        <dbReference type="SAM" id="MobiDB-lite"/>
    </source>
</evidence>
<evidence type="ECO:0000259" key="24">
    <source>
        <dbReference type="Pfam" id="PF02434"/>
    </source>
</evidence>
<organism evidence="25 26">
    <name type="scientific">Albula goreensis</name>
    <dbReference type="NCBI Taxonomy" id="1534307"/>
    <lineage>
        <taxon>Eukaryota</taxon>
        <taxon>Metazoa</taxon>
        <taxon>Chordata</taxon>
        <taxon>Craniata</taxon>
        <taxon>Vertebrata</taxon>
        <taxon>Euteleostomi</taxon>
        <taxon>Actinopterygii</taxon>
        <taxon>Neopterygii</taxon>
        <taxon>Teleostei</taxon>
        <taxon>Albuliformes</taxon>
        <taxon>Albulidae</taxon>
        <taxon>Albula</taxon>
    </lineage>
</organism>
<dbReference type="InterPro" id="IPR051737">
    <property type="entry name" value="L-xylulose/Carbonyl_redctase"/>
</dbReference>
<dbReference type="EMBL" id="JAERUA010000008">
    <property type="protein sequence ID" value="KAI1896644.1"/>
    <property type="molecule type" value="Genomic_DNA"/>
</dbReference>
<dbReference type="PRINTS" id="PR00081">
    <property type="entry name" value="GDHRDH"/>
</dbReference>
<keyword evidence="8" id="KW-0808">Transferase</keyword>
<dbReference type="Gene3D" id="3.40.50.720">
    <property type="entry name" value="NAD(P)-binding Rossmann-like Domain"/>
    <property type="match status" value="1"/>
</dbReference>
<proteinExistence type="inferred from homology"/>
<evidence type="ECO:0000256" key="23">
    <source>
        <dbReference type="SAM" id="SignalP"/>
    </source>
</evidence>
<evidence type="ECO:0000313" key="25">
    <source>
        <dbReference type="EMBL" id="KAI1896644.1"/>
    </source>
</evidence>
<dbReference type="EC" id="2.4.1.222" evidence="5"/>
<comment type="subcellular location">
    <subcellularLocation>
        <location evidence="2">Golgi apparatus membrane</location>
        <topology evidence="2">Single-pass type II membrane protein</topology>
    </subcellularLocation>
</comment>
<keyword evidence="11" id="KW-0521">NADP</keyword>
<comment type="caution">
    <text evidence="25">The sequence shown here is derived from an EMBL/GenBank/DDBJ whole genome shotgun (WGS) entry which is preliminary data.</text>
</comment>
<evidence type="ECO:0000256" key="7">
    <source>
        <dbReference type="ARBA" id="ARBA00022676"/>
    </source>
</evidence>
<dbReference type="FunFam" id="3.90.550.50:FF:000003">
    <property type="entry name" value="Beta-1,3-N-acetylglucosaminyltransferase"/>
    <property type="match status" value="1"/>
</dbReference>
<evidence type="ECO:0000256" key="15">
    <source>
        <dbReference type="ARBA" id="ARBA00023136"/>
    </source>
</evidence>
<dbReference type="Pfam" id="PF13561">
    <property type="entry name" value="adh_short_C2"/>
    <property type="match status" value="1"/>
</dbReference>
<feature type="region of interest" description="Disordered" evidence="22">
    <location>
        <begin position="33"/>
        <end position="124"/>
    </location>
</feature>
<keyword evidence="12" id="KW-0735">Signal-anchor</keyword>
<evidence type="ECO:0000256" key="11">
    <source>
        <dbReference type="ARBA" id="ARBA00022857"/>
    </source>
</evidence>
<dbReference type="InterPro" id="IPR003378">
    <property type="entry name" value="Fringe-like_glycosylTrfase"/>
</dbReference>
<evidence type="ECO:0000256" key="5">
    <source>
        <dbReference type="ARBA" id="ARBA00012197"/>
    </source>
</evidence>
<comment type="catalytic activity">
    <reaction evidence="21">
        <text>3-O-(alpha-L-fucosyl)-L-threonyl-[EGF-like domain protein] + UDP-N-acetyl-alpha-D-glucosamine = 3-O-(N-acetyl-beta-D-glucosaminyl-(1-&gt;3)-alpha-L-fucosyl)-L-threonyl-[EGF-like domain protein] + UDP + H(+)</text>
        <dbReference type="Rhea" id="RHEA:70531"/>
        <dbReference type="Rhea" id="RHEA-COMP:17922"/>
        <dbReference type="Rhea" id="RHEA-COMP:17923"/>
        <dbReference type="ChEBI" id="CHEBI:15378"/>
        <dbReference type="ChEBI" id="CHEBI:57705"/>
        <dbReference type="ChEBI" id="CHEBI:58223"/>
        <dbReference type="ChEBI" id="CHEBI:189631"/>
        <dbReference type="ChEBI" id="CHEBI:189634"/>
        <dbReference type="EC" id="2.4.1.222"/>
    </reaction>
</comment>
<evidence type="ECO:0000256" key="19">
    <source>
        <dbReference type="ARBA" id="ARBA00029637"/>
    </source>
</evidence>
<keyword evidence="6" id="KW-0217">Developmental protein</keyword>
<evidence type="ECO:0000256" key="10">
    <source>
        <dbReference type="ARBA" id="ARBA00022723"/>
    </source>
</evidence>
<keyword evidence="18" id="KW-0464">Manganese</keyword>
<evidence type="ECO:0000313" key="26">
    <source>
        <dbReference type="Proteomes" id="UP000829720"/>
    </source>
</evidence>
<dbReference type="InterPro" id="IPR002347">
    <property type="entry name" value="SDR_fam"/>
</dbReference>
<dbReference type="Proteomes" id="UP000829720">
    <property type="component" value="Unassembled WGS sequence"/>
</dbReference>
<keyword evidence="15" id="KW-0472">Membrane</keyword>
<evidence type="ECO:0000256" key="14">
    <source>
        <dbReference type="ARBA" id="ARBA00023034"/>
    </source>
</evidence>
<accession>A0A8T3DLC0</accession>
<keyword evidence="13" id="KW-1133">Transmembrane helix</keyword>
<keyword evidence="17" id="KW-0325">Glycoprotein</keyword>
<dbReference type="SUPFAM" id="SSF51735">
    <property type="entry name" value="NAD(P)-binding Rossmann-fold domains"/>
    <property type="match status" value="1"/>
</dbReference>
<dbReference type="GO" id="GO:0004090">
    <property type="term" value="F:carbonyl reductase (NADPH) activity"/>
    <property type="evidence" value="ECO:0007669"/>
    <property type="project" value="TreeGrafter"/>
</dbReference>
<evidence type="ECO:0000256" key="21">
    <source>
        <dbReference type="ARBA" id="ARBA00049245"/>
    </source>
</evidence>
<evidence type="ECO:0000256" key="16">
    <source>
        <dbReference type="ARBA" id="ARBA00023157"/>
    </source>
</evidence>
<dbReference type="Gene3D" id="3.90.550.50">
    <property type="match status" value="1"/>
</dbReference>
<dbReference type="AlphaFoldDB" id="A0A8T3DLC0"/>
<keyword evidence="7" id="KW-0328">Glycosyltransferase</keyword>
<keyword evidence="9" id="KW-0812">Transmembrane</keyword>
<feature type="domain" description="Fringe-like glycosyltransferase" evidence="24">
    <location>
        <begin position="127"/>
        <end position="377"/>
    </location>
</feature>
<dbReference type="PANTHER" id="PTHR44252">
    <property type="entry name" value="D-ERYTHRULOSE REDUCTASE"/>
    <property type="match status" value="1"/>
</dbReference>
<comment type="similarity">
    <text evidence="4">Belongs to the glycosyltransferase 31 family.</text>
</comment>
<dbReference type="GO" id="GO:0005997">
    <property type="term" value="P:xylulose metabolic process"/>
    <property type="evidence" value="ECO:0007669"/>
    <property type="project" value="TreeGrafter"/>
</dbReference>
<feature type="chain" id="PRO_5035742870" description="O-fucosylpeptide 3-beta-N-acetylglucosaminyltransferase" evidence="23">
    <location>
        <begin position="33"/>
        <end position="628"/>
    </location>
</feature>
<evidence type="ECO:0000256" key="1">
    <source>
        <dbReference type="ARBA" id="ARBA00001936"/>
    </source>
</evidence>
<name>A0A8T3DLC0_9TELE</name>
<feature type="signal peptide" evidence="23">
    <location>
        <begin position="1"/>
        <end position="32"/>
    </location>
</feature>
<dbReference type="FunFam" id="3.40.50.720:FF:000084">
    <property type="entry name" value="Short-chain dehydrogenase reductase"/>
    <property type="match status" value="1"/>
</dbReference>